<keyword evidence="1" id="KW-0812">Transmembrane</keyword>
<feature type="transmembrane region" description="Helical" evidence="1">
    <location>
        <begin position="176"/>
        <end position="195"/>
    </location>
</feature>
<feature type="chain" id="PRO_5046198530" evidence="2">
    <location>
        <begin position="26"/>
        <end position="197"/>
    </location>
</feature>
<evidence type="ECO:0000256" key="1">
    <source>
        <dbReference type="SAM" id="Phobius"/>
    </source>
</evidence>
<sequence>MFTKTLIRPFALAVLLATAASASQAHPGHGTEGLAAGLAHPFMGMDHLLAMVAVGLWSTAALPEGRRHLGPVVFMASLLVGATLALAGWELPMVEAGVAASVLLLAALMLGARRIPSAIGLTMVALAALLHGHAHGSELAAGHSFGAYAAGFLATSALLHGIGLAAGRALHRLPGWVWRAAAALMASGGVLMLAGRL</sequence>
<dbReference type="InterPro" id="IPR007038">
    <property type="entry name" value="HupE_UreJ"/>
</dbReference>
<dbReference type="Pfam" id="PF04955">
    <property type="entry name" value="HupE_UreJ"/>
    <property type="match status" value="1"/>
</dbReference>
<feature type="transmembrane region" description="Helical" evidence="1">
    <location>
        <begin position="146"/>
        <end position="164"/>
    </location>
</feature>
<dbReference type="Proteomes" id="UP001365846">
    <property type="component" value="Unassembled WGS sequence"/>
</dbReference>
<keyword evidence="2" id="KW-0732">Signal</keyword>
<evidence type="ECO:0000313" key="4">
    <source>
        <dbReference type="Proteomes" id="UP001365846"/>
    </source>
</evidence>
<accession>A0ABU8VPR4</accession>
<feature type="signal peptide" evidence="2">
    <location>
        <begin position="1"/>
        <end position="25"/>
    </location>
</feature>
<organism evidence="3 4">
    <name type="scientific">Variovorax ureilyticus</name>
    <dbReference type="NCBI Taxonomy" id="1836198"/>
    <lineage>
        <taxon>Bacteria</taxon>
        <taxon>Pseudomonadati</taxon>
        <taxon>Pseudomonadota</taxon>
        <taxon>Betaproteobacteria</taxon>
        <taxon>Burkholderiales</taxon>
        <taxon>Comamonadaceae</taxon>
        <taxon>Variovorax</taxon>
    </lineage>
</organism>
<dbReference type="RefSeq" id="WP_340360849.1">
    <property type="nucleotide sequence ID" value="NZ_JBBKZU010000022.1"/>
</dbReference>
<feature type="transmembrane region" description="Helical" evidence="1">
    <location>
        <begin position="93"/>
        <end position="111"/>
    </location>
</feature>
<gene>
    <name evidence="3" type="ORF">WKW77_31615</name>
</gene>
<proteinExistence type="predicted"/>
<evidence type="ECO:0000313" key="3">
    <source>
        <dbReference type="EMBL" id="MEJ8815649.1"/>
    </source>
</evidence>
<protein>
    <submittedName>
        <fullName evidence="3">HupE/UreJ family protein</fullName>
    </submittedName>
</protein>
<feature type="transmembrane region" description="Helical" evidence="1">
    <location>
        <begin position="35"/>
        <end position="57"/>
    </location>
</feature>
<dbReference type="PIRSF" id="PIRSF016919">
    <property type="entry name" value="HupE_UreJ"/>
    <property type="match status" value="1"/>
</dbReference>
<evidence type="ECO:0000256" key="2">
    <source>
        <dbReference type="SAM" id="SignalP"/>
    </source>
</evidence>
<name>A0ABU8VPR4_9BURK</name>
<reference evidence="3 4" key="1">
    <citation type="submission" date="2024-03" db="EMBL/GenBank/DDBJ databases">
        <title>Novel species of the genus Variovorax.</title>
        <authorList>
            <person name="Liu Q."/>
            <person name="Xin Y.-H."/>
        </authorList>
    </citation>
    <scope>NUCLEOTIDE SEQUENCE [LARGE SCALE GENOMIC DNA]</scope>
    <source>
        <strain evidence="3 4">KACC 18899</strain>
    </source>
</reference>
<keyword evidence="1" id="KW-1133">Transmembrane helix</keyword>
<feature type="transmembrane region" description="Helical" evidence="1">
    <location>
        <begin position="69"/>
        <end position="87"/>
    </location>
</feature>
<keyword evidence="4" id="KW-1185">Reference proteome</keyword>
<comment type="caution">
    <text evidence="3">The sequence shown here is derived from an EMBL/GenBank/DDBJ whole genome shotgun (WGS) entry which is preliminary data.</text>
</comment>
<keyword evidence="1" id="KW-0472">Membrane</keyword>
<feature type="transmembrane region" description="Helical" evidence="1">
    <location>
        <begin position="118"/>
        <end position="134"/>
    </location>
</feature>
<dbReference type="EMBL" id="JBBKZU010000022">
    <property type="protein sequence ID" value="MEJ8815649.1"/>
    <property type="molecule type" value="Genomic_DNA"/>
</dbReference>